<gene>
    <name evidence="1" type="ORF">H0G86_003624</name>
</gene>
<accession>A0A8G0PEL5</accession>
<dbReference type="Proteomes" id="UP000826661">
    <property type="component" value="Chromosome II"/>
</dbReference>
<reference evidence="1 2" key="1">
    <citation type="journal article" date="2021" name="BMC Genomics">
        <title>Telomere-to-telomere genome assembly of asparaginase-producing Trichoderma simmonsii.</title>
        <authorList>
            <person name="Chung D."/>
            <person name="Kwon Y.M."/>
            <person name="Yang Y."/>
        </authorList>
    </citation>
    <scope>NUCLEOTIDE SEQUENCE [LARGE SCALE GENOMIC DNA]</scope>
    <source>
        <strain evidence="1 2">GH-Sj1</strain>
    </source>
</reference>
<dbReference type="EMBL" id="CP075865">
    <property type="protein sequence ID" value="QYS96374.1"/>
    <property type="molecule type" value="Genomic_DNA"/>
</dbReference>
<sequence>MTAFPRLPFHQLASVQGTYIKVIKSQLFKGVVKGRLDILRPMAVVPQLASNEDIFTFQARDFCKGLLDSLSNFDLILVDLGEIKMSIANFEGLINTLADDTRGGLPSAVTQSWELVAGVEKNGRVNCDDERIG</sequence>
<evidence type="ECO:0000313" key="2">
    <source>
        <dbReference type="Proteomes" id="UP000826661"/>
    </source>
</evidence>
<organism evidence="1 2">
    <name type="scientific">Trichoderma simmonsii</name>
    <dbReference type="NCBI Taxonomy" id="1491479"/>
    <lineage>
        <taxon>Eukaryota</taxon>
        <taxon>Fungi</taxon>
        <taxon>Dikarya</taxon>
        <taxon>Ascomycota</taxon>
        <taxon>Pezizomycotina</taxon>
        <taxon>Sordariomycetes</taxon>
        <taxon>Hypocreomycetidae</taxon>
        <taxon>Hypocreales</taxon>
        <taxon>Hypocreaceae</taxon>
        <taxon>Trichoderma</taxon>
    </lineage>
</organism>
<dbReference type="AlphaFoldDB" id="A0A8G0PEL5"/>
<protein>
    <submittedName>
        <fullName evidence="1">Uncharacterized protein</fullName>
    </submittedName>
</protein>
<proteinExistence type="predicted"/>
<keyword evidence="2" id="KW-1185">Reference proteome</keyword>
<evidence type="ECO:0000313" key="1">
    <source>
        <dbReference type="EMBL" id="QYS96374.1"/>
    </source>
</evidence>
<name>A0A8G0PEL5_9HYPO</name>